<name>A0A0G1ZXA6_9BACT</name>
<accession>A0A0G1ZXA6</accession>
<reference evidence="1 2" key="1">
    <citation type="journal article" date="2015" name="Nature">
        <title>rRNA introns, odd ribosomes, and small enigmatic genomes across a large radiation of phyla.</title>
        <authorList>
            <person name="Brown C.T."/>
            <person name="Hug L.A."/>
            <person name="Thomas B.C."/>
            <person name="Sharon I."/>
            <person name="Castelle C.J."/>
            <person name="Singh A."/>
            <person name="Wilkins M.J."/>
            <person name="Williams K.H."/>
            <person name="Banfield J.F."/>
        </authorList>
    </citation>
    <scope>NUCLEOTIDE SEQUENCE [LARGE SCALE GENOMIC DNA]</scope>
</reference>
<dbReference type="EMBL" id="LCRH01000010">
    <property type="protein sequence ID" value="KKW33057.1"/>
    <property type="molecule type" value="Genomic_DNA"/>
</dbReference>
<evidence type="ECO:0000313" key="2">
    <source>
        <dbReference type="Proteomes" id="UP000034054"/>
    </source>
</evidence>
<gene>
    <name evidence="1" type="ORF">UY76_C0010G0014</name>
</gene>
<proteinExistence type="predicted"/>
<sequence>MPTAAVAMFCGPHDEGDQTPTRRIDQAIELAILKGLPLFVAGDAFNGDEVRRFQVRAWHAGVSVVIPAFDPRHCTLADAQAVAVKIVEHRLTRLSHVQLVTDWWHMNRALTMLERELARILDRTIRVQPISVLTGPTPSSLVHDNERQGLDDYLAGRYGQRQVIDPLRHRPELSP</sequence>
<protein>
    <submittedName>
        <fullName evidence="1">Uncharacterized protein</fullName>
    </submittedName>
</protein>
<comment type="caution">
    <text evidence="1">The sequence shown here is derived from an EMBL/GenBank/DDBJ whole genome shotgun (WGS) entry which is preliminary data.</text>
</comment>
<evidence type="ECO:0000313" key="1">
    <source>
        <dbReference type="EMBL" id="KKW33057.1"/>
    </source>
</evidence>
<dbReference type="AlphaFoldDB" id="A0A0G1ZXA6"/>
<dbReference type="Proteomes" id="UP000034054">
    <property type="component" value="Unassembled WGS sequence"/>
</dbReference>
<organism evidence="1 2">
    <name type="scientific">Candidatus Uhrbacteria bacterium GW2011_GWA2_52_8d</name>
    <dbReference type="NCBI Taxonomy" id="1618979"/>
    <lineage>
        <taxon>Bacteria</taxon>
        <taxon>Candidatus Uhriibacteriota</taxon>
    </lineage>
</organism>